<evidence type="ECO:0000259" key="3">
    <source>
        <dbReference type="SMART" id="SM00829"/>
    </source>
</evidence>
<accession>T1A4I1</accession>
<dbReference type="InterPro" id="IPR020843">
    <property type="entry name" value="ER"/>
</dbReference>
<dbReference type="InterPro" id="IPR036291">
    <property type="entry name" value="NAD(P)-bd_dom_sf"/>
</dbReference>
<gene>
    <name evidence="4" type="ORF">B1B_16758</name>
</gene>
<dbReference type="Pfam" id="PF00107">
    <property type="entry name" value="ADH_zinc_N"/>
    <property type="match status" value="1"/>
</dbReference>
<comment type="caution">
    <text evidence="4">The sequence shown here is derived from an EMBL/GenBank/DDBJ whole genome shotgun (WGS) entry which is preliminary data.</text>
</comment>
<keyword evidence="1" id="KW-0521">NADP</keyword>
<name>T1A4I1_9ZZZZ</name>
<dbReference type="PANTHER" id="PTHR44154">
    <property type="entry name" value="QUINONE OXIDOREDUCTASE"/>
    <property type="match status" value="1"/>
</dbReference>
<dbReference type="GO" id="GO:0016491">
    <property type="term" value="F:oxidoreductase activity"/>
    <property type="evidence" value="ECO:0007669"/>
    <property type="project" value="InterPro"/>
</dbReference>
<protein>
    <submittedName>
        <fullName evidence="4">Alcohol dehydrogenase, zinc-binding domain protein</fullName>
    </submittedName>
</protein>
<dbReference type="InterPro" id="IPR013149">
    <property type="entry name" value="ADH-like_C"/>
</dbReference>
<dbReference type="EMBL" id="AUZY01011169">
    <property type="protein sequence ID" value="EQD35794.1"/>
    <property type="molecule type" value="Genomic_DNA"/>
</dbReference>
<dbReference type="InterPro" id="IPR051603">
    <property type="entry name" value="Zinc-ADH_QOR/CCCR"/>
</dbReference>
<dbReference type="InterPro" id="IPR011032">
    <property type="entry name" value="GroES-like_sf"/>
</dbReference>
<dbReference type="AlphaFoldDB" id="T1A4I1"/>
<sequence>MHAAVLEGPGGPEALSYREVPTPPVGPREVLLRVRAAGVNRLDVWIRNGTYPVPFPHVLGADVAGEVEQVGTEASGRFAPGDRVLVYPGLSCGACAACRQGQESFCESLGLLGRERWGGYAERIVVPEPLLFPLPETMTFQGAAALPVAYTTAEHMLSRAGVRSGERVLLFGATGGVGTALLLRAQRRRARVFAVTGSPTAAGELLAMGAEGVYLRPELTPLAGSSPLPGTVDAVLDSLGKEALAPGLARLRKGGRYAYCGVTSGNVVTLDLRPIYARQISILGCFLGNREDLRVLLEDSLNGGWEPRVHRTFPLSEAAAAHRALEGAHLGKLLLLP</sequence>
<dbReference type="InterPro" id="IPR013154">
    <property type="entry name" value="ADH-like_N"/>
</dbReference>
<evidence type="ECO:0000313" key="4">
    <source>
        <dbReference type="EMBL" id="EQD35794.1"/>
    </source>
</evidence>
<reference evidence="4" key="2">
    <citation type="journal article" date="2014" name="ISME J.">
        <title>Microbial stratification in low pH oxic and suboxic macroscopic growths along an acid mine drainage.</title>
        <authorList>
            <person name="Mendez-Garcia C."/>
            <person name="Mesa V."/>
            <person name="Sprenger R.R."/>
            <person name="Richter M."/>
            <person name="Diez M.S."/>
            <person name="Solano J."/>
            <person name="Bargiela R."/>
            <person name="Golyshina O.V."/>
            <person name="Manteca A."/>
            <person name="Ramos J.L."/>
            <person name="Gallego J.R."/>
            <person name="Llorente I."/>
            <person name="Martins Dos Santos V.A."/>
            <person name="Jensen O.N."/>
            <person name="Pelaez A.I."/>
            <person name="Sanchez J."/>
            <person name="Ferrer M."/>
        </authorList>
    </citation>
    <scope>NUCLEOTIDE SEQUENCE</scope>
</reference>
<dbReference type="PANTHER" id="PTHR44154:SF1">
    <property type="entry name" value="QUINONE OXIDOREDUCTASE"/>
    <property type="match status" value="1"/>
</dbReference>
<organism evidence="4">
    <name type="scientific">mine drainage metagenome</name>
    <dbReference type="NCBI Taxonomy" id="410659"/>
    <lineage>
        <taxon>unclassified sequences</taxon>
        <taxon>metagenomes</taxon>
        <taxon>ecological metagenomes</taxon>
    </lineage>
</organism>
<evidence type="ECO:0000256" key="2">
    <source>
        <dbReference type="SAM" id="MobiDB-lite"/>
    </source>
</evidence>
<proteinExistence type="predicted"/>
<dbReference type="Pfam" id="PF08240">
    <property type="entry name" value="ADH_N"/>
    <property type="match status" value="1"/>
</dbReference>
<dbReference type="Gene3D" id="3.90.180.10">
    <property type="entry name" value="Medium-chain alcohol dehydrogenases, catalytic domain"/>
    <property type="match status" value="1"/>
</dbReference>
<reference evidence="4" key="1">
    <citation type="submission" date="2013-08" db="EMBL/GenBank/DDBJ databases">
        <authorList>
            <person name="Mendez C."/>
            <person name="Richter M."/>
            <person name="Ferrer M."/>
            <person name="Sanchez J."/>
        </authorList>
    </citation>
    <scope>NUCLEOTIDE SEQUENCE</scope>
</reference>
<evidence type="ECO:0000256" key="1">
    <source>
        <dbReference type="ARBA" id="ARBA00022857"/>
    </source>
</evidence>
<dbReference type="SUPFAM" id="SSF51735">
    <property type="entry name" value="NAD(P)-binding Rossmann-fold domains"/>
    <property type="match status" value="1"/>
</dbReference>
<dbReference type="SUPFAM" id="SSF50129">
    <property type="entry name" value="GroES-like"/>
    <property type="match status" value="1"/>
</dbReference>
<feature type="domain" description="Enoyl reductase (ER)" evidence="3">
    <location>
        <begin position="10"/>
        <end position="335"/>
    </location>
</feature>
<dbReference type="SMART" id="SM00829">
    <property type="entry name" value="PKS_ER"/>
    <property type="match status" value="1"/>
</dbReference>
<feature type="region of interest" description="Disordered" evidence="2">
    <location>
        <begin position="1"/>
        <end position="21"/>
    </location>
</feature>